<name>A0A0S4WJF2_RALSL</name>
<dbReference type="GO" id="GO:0005524">
    <property type="term" value="F:ATP binding"/>
    <property type="evidence" value="ECO:0007669"/>
    <property type="project" value="UniProtKB-KW"/>
</dbReference>
<keyword evidence="1" id="KW-0067">ATP-binding</keyword>
<reference evidence="1" key="1">
    <citation type="submission" date="2015-10" db="EMBL/GenBank/DDBJ databases">
        <authorList>
            <person name="Gilbert D.G."/>
        </authorList>
    </citation>
    <scope>NUCLEOTIDE SEQUENCE</scope>
    <source>
        <strain evidence="1">Phyl III-seqv23</strain>
    </source>
</reference>
<dbReference type="EMBL" id="LN899827">
    <property type="protein sequence ID" value="CUV46623.1"/>
    <property type="molecule type" value="Genomic_DNA"/>
</dbReference>
<proteinExistence type="predicted"/>
<organism evidence="1">
    <name type="scientific">Ralstonia solanacearum</name>
    <name type="common">Pseudomonas solanacearum</name>
    <dbReference type="NCBI Taxonomy" id="305"/>
    <lineage>
        <taxon>Bacteria</taxon>
        <taxon>Pseudomonadati</taxon>
        <taxon>Pseudomonadota</taxon>
        <taxon>Betaproteobacteria</taxon>
        <taxon>Burkholderiales</taxon>
        <taxon>Burkholderiaceae</taxon>
        <taxon>Ralstonia</taxon>
        <taxon>Ralstonia solanacearum species complex</taxon>
    </lineage>
</organism>
<dbReference type="SUPFAM" id="SSF52540">
    <property type="entry name" value="P-loop containing nucleoside triphosphate hydrolases"/>
    <property type="match status" value="1"/>
</dbReference>
<dbReference type="InterPro" id="IPR027417">
    <property type="entry name" value="P-loop_NTPase"/>
</dbReference>
<sequence length="54" mass="5937">MFCVTHDMGFAKAVADRVILMAPGSVVEQNSPQAFFSNPRGARRQDFLSDILGH</sequence>
<evidence type="ECO:0000313" key="1">
    <source>
        <dbReference type="EMBL" id="CUV46623.1"/>
    </source>
</evidence>
<accession>A0A0S4WJF2</accession>
<dbReference type="AlphaFoldDB" id="A0A0S4WJF2"/>
<keyword evidence="1" id="KW-0547">Nucleotide-binding</keyword>
<protein>
    <submittedName>
        <fullName evidence="1">Glutamate/glutamine/aspartate/asparagine transport ATP-binding protein BztD</fullName>
    </submittedName>
</protein>
<dbReference type="Gene3D" id="3.40.50.300">
    <property type="entry name" value="P-loop containing nucleotide triphosphate hydrolases"/>
    <property type="match status" value="1"/>
</dbReference>
<gene>
    <name evidence="1" type="ORF">TO10_v1_640027</name>
</gene>